<sequence length="54" mass="6026">MEPALTHYVATKITPPSANVFHETQEAFEETLYNVSNGMDQSECNVELRALSPN</sequence>
<dbReference type="EMBL" id="QTSX02002250">
    <property type="protein sequence ID" value="KAJ9076745.1"/>
    <property type="molecule type" value="Genomic_DNA"/>
</dbReference>
<reference evidence="1" key="1">
    <citation type="submission" date="2022-04" db="EMBL/GenBank/DDBJ databases">
        <title>Genome of the entomopathogenic fungus Entomophthora muscae.</title>
        <authorList>
            <person name="Elya C."/>
            <person name="Lovett B.R."/>
            <person name="Lee E."/>
            <person name="Macias A.M."/>
            <person name="Hajek A.E."/>
            <person name="De Bivort B.L."/>
            <person name="Kasson M.T."/>
            <person name="De Fine Licht H.H."/>
            <person name="Stajich J.E."/>
        </authorList>
    </citation>
    <scope>NUCLEOTIDE SEQUENCE</scope>
    <source>
        <strain evidence="1">Berkeley</strain>
    </source>
</reference>
<comment type="caution">
    <text evidence="1">The sequence shown here is derived from an EMBL/GenBank/DDBJ whole genome shotgun (WGS) entry which is preliminary data.</text>
</comment>
<keyword evidence="2" id="KW-1185">Reference proteome</keyword>
<dbReference type="Proteomes" id="UP001165960">
    <property type="component" value="Unassembled WGS sequence"/>
</dbReference>
<accession>A0ACC2TQ99</accession>
<protein>
    <submittedName>
        <fullName evidence="1">Uncharacterized protein</fullName>
    </submittedName>
</protein>
<gene>
    <name evidence="1" type="ORF">DSO57_1023277</name>
</gene>
<evidence type="ECO:0000313" key="1">
    <source>
        <dbReference type="EMBL" id="KAJ9076745.1"/>
    </source>
</evidence>
<proteinExistence type="predicted"/>
<name>A0ACC2TQ99_9FUNG</name>
<organism evidence="1 2">
    <name type="scientific">Entomophthora muscae</name>
    <dbReference type="NCBI Taxonomy" id="34485"/>
    <lineage>
        <taxon>Eukaryota</taxon>
        <taxon>Fungi</taxon>
        <taxon>Fungi incertae sedis</taxon>
        <taxon>Zoopagomycota</taxon>
        <taxon>Entomophthoromycotina</taxon>
        <taxon>Entomophthoromycetes</taxon>
        <taxon>Entomophthorales</taxon>
        <taxon>Entomophthoraceae</taxon>
        <taxon>Entomophthora</taxon>
    </lineage>
</organism>
<evidence type="ECO:0000313" key="2">
    <source>
        <dbReference type="Proteomes" id="UP001165960"/>
    </source>
</evidence>